<dbReference type="AlphaFoldDB" id="A0A645G6S3"/>
<evidence type="ECO:0000313" key="1">
    <source>
        <dbReference type="EMBL" id="MPN22578.1"/>
    </source>
</evidence>
<dbReference type="EMBL" id="VSSQ01070849">
    <property type="protein sequence ID" value="MPN22578.1"/>
    <property type="molecule type" value="Genomic_DNA"/>
</dbReference>
<protein>
    <submittedName>
        <fullName evidence="1">Uncharacterized protein</fullName>
    </submittedName>
</protein>
<gene>
    <name evidence="1" type="ORF">SDC9_169961</name>
</gene>
<sequence>MDLKAGTAAALPQDLRLEEIRKTGKDRYEISVSAPVGESGGYRQLLRWDYLDQAGQEGSFDSMSSTGMDNNPERFVQRVYLEHYPYSTVQLGLSASRATQLENPLKLALP</sequence>
<name>A0A645G6S3_9ZZZZ</name>
<reference evidence="1" key="1">
    <citation type="submission" date="2019-08" db="EMBL/GenBank/DDBJ databases">
        <authorList>
            <person name="Kucharzyk K."/>
            <person name="Murdoch R.W."/>
            <person name="Higgins S."/>
            <person name="Loffler F."/>
        </authorList>
    </citation>
    <scope>NUCLEOTIDE SEQUENCE</scope>
</reference>
<organism evidence="1">
    <name type="scientific">bioreactor metagenome</name>
    <dbReference type="NCBI Taxonomy" id="1076179"/>
    <lineage>
        <taxon>unclassified sequences</taxon>
        <taxon>metagenomes</taxon>
        <taxon>ecological metagenomes</taxon>
    </lineage>
</organism>
<accession>A0A645G6S3</accession>
<proteinExistence type="predicted"/>
<comment type="caution">
    <text evidence="1">The sequence shown here is derived from an EMBL/GenBank/DDBJ whole genome shotgun (WGS) entry which is preliminary data.</text>
</comment>